<keyword evidence="3" id="KW-1185">Reference proteome</keyword>
<organism evidence="2 3">
    <name type="scientific">Sulfuriferula nivalis</name>
    <dbReference type="NCBI Taxonomy" id="2675298"/>
    <lineage>
        <taxon>Bacteria</taxon>
        <taxon>Pseudomonadati</taxon>
        <taxon>Pseudomonadota</taxon>
        <taxon>Betaproteobacteria</taxon>
        <taxon>Nitrosomonadales</taxon>
        <taxon>Sulfuricellaceae</taxon>
        <taxon>Sulfuriferula</taxon>
    </lineage>
</organism>
<evidence type="ECO:0000313" key="2">
    <source>
        <dbReference type="EMBL" id="BBP01471.1"/>
    </source>
</evidence>
<feature type="domain" description="Surface-adhesin protein E-like" evidence="1">
    <location>
        <begin position="54"/>
        <end position="147"/>
    </location>
</feature>
<dbReference type="KEGG" id="sniv:SFSGTM_21790"/>
<dbReference type="EMBL" id="AP021881">
    <property type="protein sequence ID" value="BBP01471.1"/>
    <property type="molecule type" value="Genomic_DNA"/>
</dbReference>
<dbReference type="Pfam" id="PF16747">
    <property type="entry name" value="Adhesin_E"/>
    <property type="match status" value="1"/>
</dbReference>
<dbReference type="Proteomes" id="UP000463939">
    <property type="component" value="Chromosome"/>
</dbReference>
<protein>
    <recommendedName>
        <fullName evidence="1">Surface-adhesin protein E-like domain-containing protein</fullName>
    </recommendedName>
</protein>
<dbReference type="AlphaFoldDB" id="A0A809RRH1"/>
<accession>A0A809RRH1</accession>
<sequence>MFLFHSSQANVIDLPYYYITLDLKDIRMHTLKSLFALVVLVFTSDLSLAAQPNWVAITPDNGDWLDTASAKHVDGKLLVWIIHNMAKAEIYPYARPGVMYGTTFYKSITELDSIDCKAGKLATLQTAFYTEENMKGEFLGSTTTPDAAVLFSYPIPGVIPPLITAVKSRG</sequence>
<proteinExistence type="predicted"/>
<gene>
    <name evidence="2" type="ORF">SFSGTM_21790</name>
</gene>
<evidence type="ECO:0000313" key="3">
    <source>
        <dbReference type="Proteomes" id="UP000463939"/>
    </source>
</evidence>
<reference evidence="3" key="1">
    <citation type="submission" date="2019-11" db="EMBL/GenBank/DDBJ databases">
        <title>Isolation and characterization of a novel species in the genus Sulfuriferula.</title>
        <authorList>
            <person name="Mochizuki J."/>
            <person name="Kojima H."/>
            <person name="Fukui M."/>
        </authorList>
    </citation>
    <scope>NUCLEOTIDE SEQUENCE [LARGE SCALE GENOMIC DNA]</scope>
    <source>
        <strain evidence="3">SGTM</strain>
    </source>
</reference>
<evidence type="ECO:0000259" key="1">
    <source>
        <dbReference type="Pfam" id="PF16747"/>
    </source>
</evidence>
<dbReference type="InterPro" id="IPR031939">
    <property type="entry name" value="Adhesin_E-like"/>
</dbReference>
<name>A0A809RRH1_9PROT</name>